<dbReference type="GO" id="GO:0061522">
    <property type="term" value="F:1,4-dihydroxy-2-naphthoyl-CoA thioesterase activity"/>
    <property type="evidence" value="ECO:0007669"/>
    <property type="project" value="TreeGrafter"/>
</dbReference>
<keyword evidence="1" id="KW-0378">Hydrolase</keyword>
<reference evidence="4" key="1">
    <citation type="submission" date="2018-12" db="EMBL/GenBank/DDBJ databases">
        <title>Complete genome sequence of Roseovarius sp. MME-070.</title>
        <authorList>
            <person name="Nam Y.-D."/>
            <person name="Kang J."/>
            <person name="Chung W.-H."/>
            <person name="Park Y.S."/>
        </authorList>
    </citation>
    <scope>NUCLEOTIDE SEQUENCE [LARGE SCALE GENOMIC DNA]</scope>
    <source>
        <strain evidence="4">MME-070</strain>
    </source>
</reference>
<feature type="domain" description="Thioesterase" evidence="2">
    <location>
        <begin position="48"/>
        <end position="124"/>
    </location>
</feature>
<dbReference type="Gene3D" id="3.10.129.10">
    <property type="entry name" value="Hotdog Thioesterase"/>
    <property type="match status" value="1"/>
</dbReference>
<dbReference type="InterPro" id="IPR003736">
    <property type="entry name" value="PAAI_dom"/>
</dbReference>
<keyword evidence="4" id="KW-1185">Reference proteome</keyword>
<dbReference type="InterPro" id="IPR029069">
    <property type="entry name" value="HotDog_dom_sf"/>
</dbReference>
<dbReference type="OrthoDB" id="9805304at2"/>
<dbReference type="EMBL" id="CP034348">
    <property type="protein sequence ID" value="QGX98178.1"/>
    <property type="molecule type" value="Genomic_DNA"/>
</dbReference>
<dbReference type="CDD" id="cd03443">
    <property type="entry name" value="PaaI_thioesterase"/>
    <property type="match status" value="1"/>
</dbReference>
<dbReference type="PANTHER" id="PTHR43240">
    <property type="entry name" value="1,4-DIHYDROXY-2-NAPHTHOYL-COA THIOESTERASE 1"/>
    <property type="match status" value="1"/>
</dbReference>
<dbReference type="GO" id="GO:0005829">
    <property type="term" value="C:cytosol"/>
    <property type="evidence" value="ECO:0007669"/>
    <property type="project" value="TreeGrafter"/>
</dbReference>
<evidence type="ECO:0000313" key="4">
    <source>
        <dbReference type="Proteomes" id="UP000428330"/>
    </source>
</evidence>
<dbReference type="InterPro" id="IPR006683">
    <property type="entry name" value="Thioestr_dom"/>
</dbReference>
<evidence type="ECO:0000313" key="3">
    <source>
        <dbReference type="EMBL" id="QGX98178.1"/>
    </source>
</evidence>
<dbReference type="KEGG" id="rom:EI983_07755"/>
<dbReference type="NCBIfam" id="TIGR00369">
    <property type="entry name" value="unchar_dom_1"/>
    <property type="match status" value="1"/>
</dbReference>
<dbReference type="RefSeq" id="WP_157706810.1">
    <property type="nucleotide sequence ID" value="NZ_CP034348.1"/>
</dbReference>
<gene>
    <name evidence="3" type="ORF">EI983_07755</name>
</gene>
<evidence type="ECO:0000256" key="1">
    <source>
        <dbReference type="ARBA" id="ARBA00022801"/>
    </source>
</evidence>
<dbReference type="SUPFAM" id="SSF54637">
    <property type="entry name" value="Thioesterase/thiol ester dehydrase-isomerase"/>
    <property type="match status" value="1"/>
</dbReference>
<protein>
    <submittedName>
        <fullName evidence="3">PaaI family thioesterase</fullName>
    </submittedName>
</protein>
<dbReference type="Pfam" id="PF03061">
    <property type="entry name" value="4HBT"/>
    <property type="match status" value="1"/>
</dbReference>
<proteinExistence type="predicted"/>
<evidence type="ECO:0000259" key="2">
    <source>
        <dbReference type="Pfam" id="PF03061"/>
    </source>
</evidence>
<organism evidence="3 4">
    <name type="scientific">Roseovarius faecimaris</name>
    <dbReference type="NCBI Taxonomy" id="2494550"/>
    <lineage>
        <taxon>Bacteria</taxon>
        <taxon>Pseudomonadati</taxon>
        <taxon>Pseudomonadota</taxon>
        <taxon>Alphaproteobacteria</taxon>
        <taxon>Rhodobacterales</taxon>
        <taxon>Roseobacteraceae</taxon>
        <taxon>Roseovarius</taxon>
    </lineage>
</organism>
<dbReference type="PANTHER" id="PTHR43240:SF10">
    <property type="entry name" value="BLL4964 PROTEIN"/>
    <property type="match status" value="1"/>
</dbReference>
<dbReference type="AlphaFoldDB" id="A0A6I6IZY7"/>
<accession>A0A6I6IZY7</accession>
<name>A0A6I6IZY7_9RHOB</name>
<dbReference type="Proteomes" id="UP000428330">
    <property type="component" value="Chromosome"/>
</dbReference>
<sequence>MVKLTAGELMSYLDEVFPQMRGEFAIEDLGDMRIRTRLHVTERHLRPGGTVSGPSIFALADVSVYMAVLAMIGREALAVTTNCSIDFMRKPAAGADLIAECRLLKLGRVLAVGEVLIFSEGGDQPVARASMTYSIPPVKS</sequence>